<comment type="function">
    <text evidence="1">May be involved in the formation or repair of [Fe-S] clusters present in iron-sulfur proteins.</text>
</comment>
<dbReference type="SUPFAM" id="SSF117916">
    <property type="entry name" value="Fe-S cluster assembly (FSCA) domain-like"/>
    <property type="match status" value="1"/>
</dbReference>
<dbReference type="InterPro" id="IPR001075">
    <property type="entry name" value="NIF_FeS_clus_asmbl_NifU_C"/>
</dbReference>
<sequence>MARIDELVGELTQLPDAAVRTRVEELVGAVLELHGDALRRMLDLVAEQPDGGAALFGELGADELVRSVLLVHDLHPISFAMRVEQALESVRPIMHSHKGDVELLGIEDDVVRLRLKGSCEGCPSSELTMKAAVEKALYEAAPEIAGIEVEGLSPPPPGPPVIECLVPLQMASPRAGAASGPR</sequence>
<comment type="caution">
    <text evidence="3">The sequence shown here is derived from an EMBL/GenBank/DDBJ whole genome shotgun (WGS) entry which is preliminary data.</text>
</comment>
<evidence type="ECO:0000256" key="1">
    <source>
        <dbReference type="ARBA" id="ARBA00049958"/>
    </source>
</evidence>
<dbReference type="Gene3D" id="3.30.300.130">
    <property type="entry name" value="Fe-S cluster assembly (FSCA)"/>
    <property type="match status" value="1"/>
</dbReference>
<evidence type="ECO:0000259" key="2">
    <source>
        <dbReference type="Pfam" id="PF01106"/>
    </source>
</evidence>
<evidence type="ECO:0000313" key="3">
    <source>
        <dbReference type="EMBL" id="MBJ7609454.1"/>
    </source>
</evidence>
<dbReference type="AlphaFoldDB" id="A0A934KN46"/>
<dbReference type="InterPro" id="IPR034904">
    <property type="entry name" value="FSCA_dom_sf"/>
</dbReference>
<protein>
    <submittedName>
        <fullName evidence="3">NifU family protein</fullName>
    </submittedName>
</protein>
<dbReference type="Proteomes" id="UP000614410">
    <property type="component" value="Unassembled WGS sequence"/>
</dbReference>
<gene>
    <name evidence="3" type="ORF">JF887_08500</name>
</gene>
<reference evidence="3 4" key="1">
    <citation type="submission" date="2020-10" db="EMBL/GenBank/DDBJ databases">
        <title>Ca. Dormibacterota MAGs.</title>
        <authorList>
            <person name="Montgomery K."/>
        </authorList>
    </citation>
    <scope>NUCLEOTIDE SEQUENCE [LARGE SCALE GENOMIC DNA]</scope>
    <source>
        <strain evidence="3">Mitchell_Peninsula_5</strain>
    </source>
</reference>
<dbReference type="GO" id="GO:0051536">
    <property type="term" value="F:iron-sulfur cluster binding"/>
    <property type="evidence" value="ECO:0007669"/>
    <property type="project" value="InterPro"/>
</dbReference>
<proteinExistence type="predicted"/>
<dbReference type="EMBL" id="JAEKNN010000045">
    <property type="protein sequence ID" value="MBJ7609454.1"/>
    <property type="molecule type" value="Genomic_DNA"/>
</dbReference>
<dbReference type="PANTHER" id="PTHR11178:SF51">
    <property type="entry name" value="FE_S BIOGENESIS PROTEIN NFUA"/>
    <property type="match status" value="1"/>
</dbReference>
<dbReference type="Pfam" id="PF01106">
    <property type="entry name" value="NifU"/>
    <property type="match status" value="1"/>
</dbReference>
<dbReference type="GO" id="GO:0016226">
    <property type="term" value="P:iron-sulfur cluster assembly"/>
    <property type="evidence" value="ECO:0007669"/>
    <property type="project" value="InterPro"/>
</dbReference>
<dbReference type="GO" id="GO:0005506">
    <property type="term" value="F:iron ion binding"/>
    <property type="evidence" value="ECO:0007669"/>
    <property type="project" value="InterPro"/>
</dbReference>
<name>A0A934KN46_9BACT</name>
<accession>A0A934KN46</accession>
<dbReference type="PANTHER" id="PTHR11178">
    <property type="entry name" value="IRON-SULFUR CLUSTER SCAFFOLD PROTEIN NFU-RELATED"/>
    <property type="match status" value="1"/>
</dbReference>
<organism evidence="3 4">
    <name type="scientific">Candidatus Amunia macphersoniae</name>
    <dbReference type="NCBI Taxonomy" id="3127014"/>
    <lineage>
        <taxon>Bacteria</taxon>
        <taxon>Bacillati</taxon>
        <taxon>Candidatus Dormiibacterota</taxon>
        <taxon>Candidatus Dormibacteria</taxon>
        <taxon>Candidatus Aeolococcales</taxon>
        <taxon>Candidatus Aeolococcaceae</taxon>
        <taxon>Candidatus Amunia</taxon>
    </lineage>
</organism>
<evidence type="ECO:0000313" key="4">
    <source>
        <dbReference type="Proteomes" id="UP000614410"/>
    </source>
</evidence>
<feature type="domain" description="NIF system FeS cluster assembly NifU C-terminal" evidence="2">
    <location>
        <begin position="83"/>
        <end position="147"/>
    </location>
</feature>